<reference evidence="3 4" key="1">
    <citation type="journal article" date="2012" name="Science">
        <title>The Paleozoic origin of enzymatic lignin decomposition reconstructed from 31 fungal genomes.</title>
        <authorList>
            <person name="Floudas D."/>
            <person name="Binder M."/>
            <person name="Riley R."/>
            <person name="Barry K."/>
            <person name="Blanchette R.A."/>
            <person name="Henrissat B."/>
            <person name="Martinez A.T."/>
            <person name="Otillar R."/>
            <person name="Spatafora J.W."/>
            <person name="Yadav J.S."/>
            <person name="Aerts A."/>
            <person name="Benoit I."/>
            <person name="Boyd A."/>
            <person name="Carlson A."/>
            <person name="Copeland A."/>
            <person name="Coutinho P.M."/>
            <person name="de Vries R.P."/>
            <person name="Ferreira P."/>
            <person name="Findley K."/>
            <person name="Foster B."/>
            <person name="Gaskell J."/>
            <person name="Glotzer D."/>
            <person name="Gorecki P."/>
            <person name="Heitman J."/>
            <person name="Hesse C."/>
            <person name="Hori C."/>
            <person name="Igarashi K."/>
            <person name="Jurgens J.A."/>
            <person name="Kallen N."/>
            <person name="Kersten P."/>
            <person name="Kohler A."/>
            <person name="Kuees U."/>
            <person name="Kumar T.K.A."/>
            <person name="Kuo A."/>
            <person name="LaButti K."/>
            <person name="Larrondo L.F."/>
            <person name="Lindquist E."/>
            <person name="Ling A."/>
            <person name="Lombard V."/>
            <person name="Lucas S."/>
            <person name="Lundell T."/>
            <person name="Martin R."/>
            <person name="McLaughlin D.J."/>
            <person name="Morgenstern I."/>
            <person name="Morin E."/>
            <person name="Murat C."/>
            <person name="Nagy L.G."/>
            <person name="Nolan M."/>
            <person name="Ohm R.A."/>
            <person name="Patyshakuliyeva A."/>
            <person name="Rokas A."/>
            <person name="Ruiz-Duenas F.J."/>
            <person name="Sabat G."/>
            <person name="Salamov A."/>
            <person name="Samejima M."/>
            <person name="Schmutz J."/>
            <person name="Slot J.C."/>
            <person name="St John F."/>
            <person name="Stenlid J."/>
            <person name="Sun H."/>
            <person name="Sun S."/>
            <person name="Syed K."/>
            <person name="Tsang A."/>
            <person name="Wiebenga A."/>
            <person name="Young D."/>
            <person name="Pisabarro A."/>
            <person name="Eastwood D.C."/>
            <person name="Martin F."/>
            <person name="Cullen D."/>
            <person name="Grigoriev I.V."/>
            <person name="Hibbett D.S."/>
        </authorList>
    </citation>
    <scope>NUCLEOTIDE SEQUENCE [LARGE SCALE GENOMIC DNA]</scope>
    <source>
        <strain evidence="3 4">DJM-731 SS1</strain>
    </source>
</reference>
<dbReference type="GeneID" id="63684756"/>
<feature type="compositionally biased region" description="Acidic residues" evidence="2">
    <location>
        <begin position="62"/>
        <end position="79"/>
    </location>
</feature>
<dbReference type="HOGENOM" id="CLU_015635_0_0_1"/>
<dbReference type="AlphaFoldDB" id="M5GBE3"/>
<feature type="region of interest" description="Disordered" evidence="2">
    <location>
        <begin position="96"/>
        <end position="115"/>
    </location>
</feature>
<dbReference type="STRING" id="1858805.M5GBE3"/>
<dbReference type="GO" id="GO:0031047">
    <property type="term" value="P:regulatory ncRNA-mediated gene silencing"/>
    <property type="evidence" value="ECO:0007669"/>
    <property type="project" value="InterPro"/>
</dbReference>
<dbReference type="EMBL" id="JH795856">
    <property type="protein sequence ID" value="EJU05695.1"/>
    <property type="molecule type" value="Genomic_DNA"/>
</dbReference>
<dbReference type="InterPro" id="IPR018606">
    <property type="entry name" value="Arb1"/>
</dbReference>
<feature type="region of interest" description="Disordered" evidence="2">
    <location>
        <begin position="1"/>
        <end position="26"/>
    </location>
</feature>
<dbReference type="GO" id="GO:0033167">
    <property type="term" value="C:ARC complex"/>
    <property type="evidence" value="ECO:0007669"/>
    <property type="project" value="InterPro"/>
</dbReference>
<feature type="coiled-coil region" evidence="1">
    <location>
        <begin position="121"/>
        <end position="148"/>
    </location>
</feature>
<protein>
    <submittedName>
        <fullName evidence="3">Uncharacterized protein</fullName>
    </submittedName>
</protein>
<organism evidence="3 4">
    <name type="scientific">Dacryopinax primogenitus (strain DJM 731)</name>
    <name type="common">Brown rot fungus</name>
    <dbReference type="NCBI Taxonomy" id="1858805"/>
    <lineage>
        <taxon>Eukaryota</taxon>
        <taxon>Fungi</taxon>
        <taxon>Dikarya</taxon>
        <taxon>Basidiomycota</taxon>
        <taxon>Agaricomycotina</taxon>
        <taxon>Dacrymycetes</taxon>
        <taxon>Dacrymycetales</taxon>
        <taxon>Dacrymycetaceae</taxon>
        <taxon>Dacryopinax</taxon>
    </lineage>
</organism>
<feature type="region of interest" description="Disordered" evidence="2">
    <location>
        <begin position="43"/>
        <end position="81"/>
    </location>
</feature>
<keyword evidence="1" id="KW-0175">Coiled coil</keyword>
<dbReference type="Pfam" id="PF09692">
    <property type="entry name" value="Arb1"/>
    <property type="match status" value="1"/>
</dbReference>
<dbReference type="OrthoDB" id="435402at2759"/>
<name>M5GBE3_DACPD</name>
<proteinExistence type="predicted"/>
<feature type="compositionally biased region" description="Acidic residues" evidence="2">
    <location>
        <begin position="235"/>
        <end position="244"/>
    </location>
</feature>
<dbReference type="OMA" id="GGIREWW"/>
<keyword evidence="4" id="KW-1185">Reference proteome</keyword>
<dbReference type="RefSeq" id="XP_040632589.1">
    <property type="nucleotide sequence ID" value="XM_040769694.1"/>
</dbReference>
<gene>
    <name evidence="3" type="ORF">DACRYDRAFT_113751</name>
</gene>
<evidence type="ECO:0000313" key="3">
    <source>
        <dbReference type="EMBL" id="EJU05695.1"/>
    </source>
</evidence>
<sequence>MQAPAPATEPTNTSLVPPDPVAELRYPPFASPEVVSFDEFEPSGILLPSVPDSAAISKDAIGQDEDEDEDETDVDADVEVDGKGVATVQLSTRHEPFSLEPGKDQSGMWRGKEKADRAIVAANKRRKAKKHREELKALGMEAEKASGKRHTWWEKWELEDMKKQSHNDYPTGEDRVCRIDLATKAFKKGHSMESGVQSIWDRFLDYIGVLRQETQLGGWGKQKVSRGIQRRPAEDEFSDDDEEMPEPKNMEDVWDERCARFLDRTIDTLKRFFSSRYHYAGLCWSEAKLRDGPIIVSLYIRYLLKDRVVPECTDNLTRALAFLEETIKPDLLATRAFSQGAEDNFSIACCNDLGNMVLLDGYGRWMPAKGVLEERDKRDKRIRDEAEQYRREKEAEWKRRQALIAAGVQEEARPWGADWNNNPEPVWWDGPNLWEGSTVVVDTNGEPPASSWPPADKPTLAPFSTALTHSLLRTEHSVRRIVSVRPPDPASSDVLRQKYATVVFDPWTLPANVKDDDLLGPPEMLCEATGETELRVMRMPGGQHALKDRIELLVEPEHAETARKGLGVYAIWVQAAKTAELPGSAAAIEPPIQTFWFFQHVTMVVPSFWVEE</sequence>
<evidence type="ECO:0000313" key="4">
    <source>
        <dbReference type="Proteomes" id="UP000030653"/>
    </source>
</evidence>
<evidence type="ECO:0000256" key="1">
    <source>
        <dbReference type="SAM" id="Coils"/>
    </source>
</evidence>
<accession>M5GBE3</accession>
<evidence type="ECO:0000256" key="2">
    <source>
        <dbReference type="SAM" id="MobiDB-lite"/>
    </source>
</evidence>
<dbReference type="Proteomes" id="UP000030653">
    <property type="component" value="Unassembled WGS sequence"/>
</dbReference>
<feature type="region of interest" description="Disordered" evidence="2">
    <location>
        <begin position="229"/>
        <end position="249"/>
    </location>
</feature>